<reference evidence="5" key="2">
    <citation type="submission" date="2021-12" db="EMBL/GenBank/DDBJ databases">
        <title>Resequencing data analysis of finger millet.</title>
        <authorList>
            <person name="Hatakeyama M."/>
            <person name="Aluri S."/>
            <person name="Balachadran M.T."/>
            <person name="Sivarajan S.R."/>
            <person name="Poveda L."/>
            <person name="Shimizu-Inatsugi R."/>
            <person name="Schlapbach R."/>
            <person name="Sreeman S.M."/>
            <person name="Shimizu K.K."/>
        </authorList>
    </citation>
    <scope>NUCLEOTIDE SEQUENCE</scope>
</reference>
<feature type="domain" description="DYW" evidence="4">
    <location>
        <begin position="194"/>
        <end position="271"/>
    </location>
</feature>
<dbReference type="InterPro" id="IPR032867">
    <property type="entry name" value="DYW_dom"/>
</dbReference>
<feature type="repeat" description="PPR" evidence="3">
    <location>
        <begin position="9"/>
        <end position="39"/>
    </location>
</feature>
<evidence type="ECO:0000259" key="4">
    <source>
        <dbReference type="Pfam" id="PF14432"/>
    </source>
</evidence>
<evidence type="ECO:0000256" key="1">
    <source>
        <dbReference type="ARBA" id="ARBA00022737"/>
    </source>
</evidence>
<proteinExistence type="predicted"/>
<dbReference type="EMBL" id="BQKI01000010">
    <property type="protein sequence ID" value="GJN03605.1"/>
    <property type="molecule type" value="Genomic_DNA"/>
</dbReference>
<dbReference type="PROSITE" id="PS51375">
    <property type="entry name" value="PPR"/>
    <property type="match status" value="1"/>
</dbReference>
<dbReference type="InterPro" id="IPR046960">
    <property type="entry name" value="PPR_At4g14850-like_plant"/>
</dbReference>
<dbReference type="GO" id="GO:0009451">
    <property type="term" value="P:RNA modification"/>
    <property type="evidence" value="ECO:0007669"/>
    <property type="project" value="InterPro"/>
</dbReference>
<protein>
    <recommendedName>
        <fullName evidence="4">DYW domain-containing protein</fullName>
    </recommendedName>
</protein>
<dbReference type="Gene3D" id="1.25.40.10">
    <property type="entry name" value="Tetratricopeptide repeat domain"/>
    <property type="match status" value="1"/>
</dbReference>
<dbReference type="InterPro" id="IPR002885">
    <property type="entry name" value="PPR_rpt"/>
</dbReference>
<keyword evidence="6" id="KW-1185">Reference proteome</keyword>
<dbReference type="AlphaFoldDB" id="A0AAV5CZE7"/>
<comment type="caution">
    <text evidence="5">The sequence shown here is derived from an EMBL/GenBank/DDBJ whole genome shotgun (WGS) entry which is preliminary data.</text>
</comment>
<organism evidence="5 6">
    <name type="scientific">Eleusine coracana subsp. coracana</name>
    <dbReference type="NCBI Taxonomy" id="191504"/>
    <lineage>
        <taxon>Eukaryota</taxon>
        <taxon>Viridiplantae</taxon>
        <taxon>Streptophyta</taxon>
        <taxon>Embryophyta</taxon>
        <taxon>Tracheophyta</taxon>
        <taxon>Spermatophyta</taxon>
        <taxon>Magnoliopsida</taxon>
        <taxon>Liliopsida</taxon>
        <taxon>Poales</taxon>
        <taxon>Poaceae</taxon>
        <taxon>PACMAD clade</taxon>
        <taxon>Chloridoideae</taxon>
        <taxon>Cynodonteae</taxon>
        <taxon>Eleusininae</taxon>
        <taxon>Eleusine</taxon>
    </lineage>
</organism>
<evidence type="ECO:0000256" key="3">
    <source>
        <dbReference type="PROSITE-ProRule" id="PRU00708"/>
    </source>
</evidence>
<dbReference type="PANTHER" id="PTHR47926">
    <property type="entry name" value="PENTATRICOPEPTIDE REPEAT-CONTAINING PROTEIN"/>
    <property type="match status" value="1"/>
</dbReference>
<gene>
    <name evidence="5" type="primary">ga21069</name>
    <name evidence="5" type="ORF">PR202_ga21069</name>
</gene>
<evidence type="ECO:0000256" key="2">
    <source>
        <dbReference type="ARBA" id="ARBA00022946"/>
    </source>
</evidence>
<keyword evidence="2" id="KW-0809">Transit peptide</keyword>
<dbReference type="InterPro" id="IPR046848">
    <property type="entry name" value="E_motif"/>
</dbReference>
<dbReference type="PANTHER" id="PTHR47926:SF469">
    <property type="entry name" value="DYW DOMAIN-CONTAINING PROTEIN"/>
    <property type="match status" value="1"/>
</dbReference>
<keyword evidence="1" id="KW-0677">Repeat</keyword>
<dbReference type="Pfam" id="PF14432">
    <property type="entry name" value="DYW_deaminase"/>
    <property type="match status" value="1"/>
</dbReference>
<dbReference type="GO" id="GO:0003723">
    <property type="term" value="F:RNA binding"/>
    <property type="evidence" value="ECO:0007669"/>
    <property type="project" value="InterPro"/>
</dbReference>
<dbReference type="Pfam" id="PF01535">
    <property type="entry name" value="PPR"/>
    <property type="match status" value="2"/>
</dbReference>
<sequence length="271" mass="30786">MIKSDVAPDEQTFTGVLSACSHSGLVDEGFRFFDMMRHEYRLAPNVHHYGCIIDLMGRSGLLDEAYELVTKEMKVAPDATIWRTLLGACRVHGHVDLGERVISHLIELKAQQAGDYVLLLNTCAAAEDWMKVAEIRKLMKEKGIQTTPGCTTVEINGEVHEFIADDDTHPRKVEIYDKLNEINKHLRIAGYTPNGKESALTYHSEKLAIAFALLVTPQRRPIRLAKNLRVCVDCHNFTKIFSGVYNRLVIVRDRTRFHHFEGGKCSCNDYW</sequence>
<accession>A0AAV5CZE7</accession>
<evidence type="ECO:0000313" key="5">
    <source>
        <dbReference type="EMBL" id="GJN03605.1"/>
    </source>
</evidence>
<name>A0AAV5CZE7_ELECO</name>
<dbReference type="Pfam" id="PF20431">
    <property type="entry name" value="E_motif"/>
    <property type="match status" value="1"/>
</dbReference>
<reference evidence="5" key="1">
    <citation type="journal article" date="2018" name="DNA Res.">
        <title>Multiple hybrid de novo genome assembly of finger millet, an orphan allotetraploid crop.</title>
        <authorList>
            <person name="Hatakeyama M."/>
            <person name="Aluri S."/>
            <person name="Balachadran M.T."/>
            <person name="Sivarajan S.R."/>
            <person name="Patrignani A."/>
            <person name="Gruter S."/>
            <person name="Poveda L."/>
            <person name="Shimizu-Inatsugi R."/>
            <person name="Baeten J."/>
            <person name="Francoijs K.J."/>
            <person name="Nataraja K.N."/>
            <person name="Reddy Y.A.N."/>
            <person name="Phadnis S."/>
            <person name="Ravikumar R.L."/>
            <person name="Schlapbach R."/>
            <person name="Sreeman S.M."/>
            <person name="Shimizu K.K."/>
        </authorList>
    </citation>
    <scope>NUCLEOTIDE SEQUENCE</scope>
</reference>
<dbReference type="Proteomes" id="UP001054889">
    <property type="component" value="Unassembled WGS sequence"/>
</dbReference>
<evidence type="ECO:0000313" key="6">
    <source>
        <dbReference type="Proteomes" id="UP001054889"/>
    </source>
</evidence>
<dbReference type="FunFam" id="1.25.40.10:FF:000242">
    <property type="entry name" value="Pentatricopeptide repeat-containing protein"/>
    <property type="match status" value="1"/>
</dbReference>
<dbReference type="NCBIfam" id="TIGR00756">
    <property type="entry name" value="PPR"/>
    <property type="match status" value="1"/>
</dbReference>
<dbReference type="InterPro" id="IPR011990">
    <property type="entry name" value="TPR-like_helical_dom_sf"/>
</dbReference>
<dbReference type="GO" id="GO:0008270">
    <property type="term" value="F:zinc ion binding"/>
    <property type="evidence" value="ECO:0007669"/>
    <property type="project" value="InterPro"/>
</dbReference>